<protein>
    <submittedName>
        <fullName evidence="1">Glycosyl transferase</fullName>
    </submittedName>
</protein>
<reference evidence="1 2" key="1">
    <citation type="submission" date="2017-04" db="EMBL/GenBank/DDBJ databases">
        <title>Complete Genome Sequence of Bacillus thuringiensis type Strain ATCC 10792.</title>
        <authorList>
            <person name="Oh D.-H."/>
            <person name="Park B.-J."/>
            <person name="Shuai W."/>
            <person name="Chelliah R."/>
        </authorList>
    </citation>
    <scope>NUCLEOTIDE SEQUENCE [LARGE SCALE GENOMIC DNA]</scope>
    <source>
        <strain evidence="1 2">ATCC 10792</strain>
    </source>
</reference>
<dbReference type="AlphaFoldDB" id="A0A1W6WGP1"/>
<keyword evidence="1" id="KW-0808">Transferase</keyword>
<name>A0A1W6WGP1_BACTU</name>
<dbReference type="PANTHER" id="PTHR41244:SF1">
    <property type="entry name" value="GLYCOSYLTRANSFERASE"/>
    <property type="match status" value="1"/>
</dbReference>
<organism evidence="1 2">
    <name type="scientific">Bacillus thuringiensis</name>
    <dbReference type="NCBI Taxonomy" id="1428"/>
    <lineage>
        <taxon>Bacteria</taxon>
        <taxon>Bacillati</taxon>
        <taxon>Bacillota</taxon>
        <taxon>Bacilli</taxon>
        <taxon>Bacillales</taxon>
        <taxon>Bacillaceae</taxon>
        <taxon>Bacillus</taxon>
        <taxon>Bacillus cereus group</taxon>
    </lineage>
</organism>
<evidence type="ECO:0000313" key="2">
    <source>
        <dbReference type="Proteomes" id="UP000194143"/>
    </source>
</evidence>
<dbReference type="Pfam" id="PF14307">
    <property type="entry name" value="Glyco_tran_WbsX"/>
    <property type="match status" value="1"/>
</dbReference>
<dbReference type="GO" id="GO:0016740">
    <property type="term" value="F:transferase activity"/>
    <property type="evidence" value="ECO:0007669"/>
    <property type="project" value="UniProtKB-KW"/>
</dbReference>
<sequence length="205" mass="25111">MKIIAFYLPQFHQIKENDRWWGKGFTEWTNTKSARPLFSGHYQPREPYQDFYYDLTSPSVRKWQAEIAKAYGIYGFCYYHYWFKGKRLLETPFNEVLKMKEPDFPFCLSWANEPWTKSWDGLDKHILMPQDYGDISDWREHFDYLLQAFQDERYIYIDDKPLFIIYRPGHIPDCEKMLNYWNVNVKINMYIFACLSMYKINHFLC</sequence>
<gene>
    <name evidence="1" type="ORF">CAB88_00750</name>
</gene>
<dbReference type="InterPro" id="IPR032719">
    <property type="entry name" value="WbsX"/>
</dbReference>
<evidence type="ECO:0000313" key="1">
    <source>
        <dbReference type="EMBL" id="ARP55726.1"/>
    </source>
</evidence>
<dbReference type="PANTHER" id="PTHR41244">
    <property type="entry name" value="RHAMNAN SYNTHESIS F"/>
    <property type="match status" value="1"/>
</dbReference>
<keyword evidence="2" id="KW-1185">Reference proteome</keyword>
<dbReference type="EMBL" id="CP021061">
    <property type="protein sequence ID" value="ARP55726.1"/>
    <property type="molecule type" value="Genomic_DNA"/>
</dbReference>
<accession>A0A1W6WGP1</accession>
<dbReference type="Gene3D" id="3.20.20.80">
    <property type="entry name" value="Glycosidases"/>
    <property type="match status" value="1"/>
</dbReference>
<dbReference type="Proteomes" id="UP000194143">
    <property type="component" value="Chromosome"/>
</dbReference>
<proteinExistence type="predicted"/>
<dbReference type="CDD" id="cd11579">
    <property type="entry name" value="Glyco_tran_WbsX"/>
    <property type="match status" value="1"/>
</dbReference>